<evidence type="ECO:0000313" key="5">
    <source>
        <dbReference type="EMBL" id="HHN52503.1"/>
    </source>
</evidence>
<evidence type="ECO:0000256" key="1">
    <source>
        <dbReference type="ARBA" id="ARBA00023274"/>
    </source>
</evidence>
<dbReference type="PROSITE" id="PS52002">
    <property type="entry name" value="SM"/>
    <property type="match status" value="1"/>
</dbReference>
<dbReference type="Gene3D" id="2.30.30.100">
    <property type="match status" value="1"/>
</dbReference>
<name>A0A7C4E2V2_CALS0</name>
<dbReference type="InterPro" id="IPR001163">
    <property type="entry name" value="Sm_dom_euk/arc"/>
</dbReference>
<proteinExistence type="predicted"/>
<keyword evidence="1" id="KW-0687">Ribonucleoprotein</keyword>
<dbReference type="InterPro" id="IPR047575">
    <property type="entry name" value="Sm"/>
</dbReference>
<feature type="domain" description="Sm" evidence="2">
    <location>
        <begin position="6"/>
        <end position="77"/>
    </location>
</feature>
<dbReference type="PANTHER" id="PTHR11021">
    <property type="entry name" value="SMALL NUCLEAR RIBONUCLEOPROTEIN F SNRNP-F"/>
    <property type="match status" value="1"/>
</dbReference>
<dbReference type="EMBL" id="DRXG01000094">
    <property type="protein sequence ID" value="HHN52503.1"/>
    <property type="molecule type" value="Genomic_DNA"/>
</dbReference>
<accession>A0A7C4E2V2</accession>
<dbReference type="SMART" id="SM00651">
    <property type="entry name" value="Sm"/>
    <property type="match status" value="1"/>
</dbReference>
<dbReference type="InterPro" id="IPR010920">
    <property type="entry name" value="LSM_dom_sf"/>
</dbReference>
<reference evidence="4" key="1">
    <citation type="journal article" date="2020" name="mSystems">
        <title>Genome- and Community-Level Interaction Insights into Carbon Utilization and Element Cycling Functions of Hydrothermarchaeota in Hydrothermal Sediment.</title>
        <authorList>
            <person name="Zhou Z."/>
            <person name="Liu Y."/>
            <person name="Xu W."/>
            <person name="Pan J."/>
            <person name="Luo Z.H."/>
            <person name="Li M."/>
        </authorList>
    </citation>
    <scope>NUCLEOTIDE SEQUENCE [LARGE SCALE GENOMIC DNA]</scope>
    <source>
        <strain evidence="5">SpSt-1073</strain>
        <strain evidence="4">SpSt-613</strain>
        <strain evidence="3">SpSt-669</strain>
    </source>
</reference>
<dbReference type="InterPro" id="IPR016487">
    <property type="entry name" value="Lsm6/sSmF"/>
</dbReference>
<evidence type="ECO:0000313" key="3">
    <source>
        <dbReference type="EMBL" id="HGL41098.1"/>
    </source>
</evidence>
<dbReference type="GO" id="GO:0000398">
    <property type="term" value="P:mRNA splicing, via spliceosome"/>
    <property type="evidence" value="ECO:0007669"/>
    <property type="project" value="InterPro"/>
</dbReference>
<dbReference type="SUPFAM" id="SSF50182">
    <property type="entry name" value="Sm-like ribonucleoproteins"/>
    <property type="match status" value="1"/>
</dbReference>
<organism evidence="4">
    <name type="scientific">Caldiarchaeum subterraneum</name>
    <dbReference type="NCBI Taxonomy" id="311458"/>
    <lineage>
        <taxon>Archaea</taxon>
        <taxon>Nitrososphaerota</taxon>
        <taxon>Candidatus Caldarchaeales</taxon>
        <taxon>Candidatus Caldarchaeaceae</taxon>
        <taxon>Candidatus Caldarchaeum</taxon>
    </lineage>
</organism>
<dbReference type="AlphaFoldDB" id="A0A7C4E2V2"/>
<comment type="caution">
    <text evidence="4">The sequence shown here is derived from an EMBL/GenBank/DDBJ whole genome shotgun (WGS) entry which is preliminary data.</text>
</comment>
<evidence type="ECO:0000313" key="4">
    <source>
        <dbReference type="EMBL" id="HGN90676.1"/>
    </source>
</evidence>
<sequence>MLEATKPLTTLMRQINKPVKVFLKNDARYEGTMVECDGYMNMLLEHVVEYMGDSKTAGYPKVLIRGNNIMYVIFAEK</sequence>
<evidence type="ECO:0000259" key="2">
    <source>
        <dbReference type="PROSITE" id="PS52002"/>
    </source>
</evidence>
<dbReference type="PANTHER" id="PTHR11021:SF0">
    <property type="entry name" value="SMALL NUCLEAR RIBONUCLEOPROTEIN F"/>
    <property type="match status" value="1"/>
</dbReference>
<dbReference type="EMBL" id="DTCM01000071">
    <property type="protein sequence ID" value="HGL41098.1"/>
    <property type="molecule type" value="Genomic_DNA"/>
</dbReference>
<protein>
    <recommendedName>
        <fullName evidence="2">Sm domain-containing protein</fullName>
    </recommendedName>
</protein>
<dbReference type="EMBL" id="DTAD01000065">
    <property type="protein sequence ID" value="HGN90676.1"/>
    <property type="molecule type" value="Genomic_DNA"/>
</dbReference>
<gene>
    <name evidence="5" type="ORF">ENM30_04225</name>
    <name evidence="4" type="ORF">ENT82_06090</name>
    <name evidence="3" type="ORF">ENU43_05495</name>
</gene>
<dbReference type="GO" id="GO:1990904">
    <property type="term" value="C:ribonucleoprotein complex"/>
    <property type="evidence" value="ECO:0007669"/>
    <property type="project" value="UniProtKB-KW"/>
</dbReference>
<dbReference type="Pfam" id="PF01423">
    <property type="entry name" value="LSM"/>
    <property type="match status" value="1"/>
</dbReference>
<dbReference type="GO" id="GO:0003723">
    <property type="term" value="F:RNA binding"/>
    <property type="evidence" value="ECO:0007669"/>
    <property type="project" value="InterPro"/>
</dbReference>